<proteinExistence type="predicted"/>
<dbReference type="InterPro" id="IPR003593">
    <property type="entry name" value="AAA+_ATPase"/>
</dbReference>
<dbReference type="Pfam" id="PF00005">
    <property type="entry name" value="ABC_tran"/>
    <property type="match status" value="1"/>
</dbReference>
<evidence type="ECO:0000313" key="5">
    <source>
        <dbReference type="EMBL" id="MWG33858.1"/>
    </source>
</evidence>
<keyword evidence="1" id="KW-0813">Transport</keyword>
<keyword evidence="6" id="KW-1185">Reference proteome</keyword>
<dbReference type="GO" id="GO:0016887">
    <property type="term" value="F:ATP hydrolysis activity"/>
    <property type="evidence" value="ECO:0007669"/>
    <property type="project" value="InterPro"/>
</dbReference>
<dbReference type="OrthoDB" id="18209at2157"/>
<keyword evidence="3 5" id="KW-0067">ATP-binding</keyword>
<organism evidence="5 6">
    <name type="scientific">Halomarina oriensis</name>
    <dbReference type="NCBI Taxonomy" id="671145"/>
    <lineage>
        <taxon>Archaea</taxon>
        <taxon>Methanobacteriati</taxon>
        <taxon>Methanobacteriota</taxon>
        <taxon>Stenosarchaea group</taxon>
        <taxon>Halobacteria</taxon>
        <taxon>Halobacteriales</taxon>
        <taxon>Natronomonadaceae</taxon>
        <taxon>Halomarina</taxon>
    </lineage>
</organism>
<protein>
    <submittedName>
        <fullName evidence="5">ATP-binding cassette domain-containing protein</fullName>
    </submittedName>
</protein>
<dbReference type="GO" id="GO:0015833">
    <property type="term" value="P:peptide transport"/>
    <property type="evidence" value="ECO:0007669"/>
    <property type="project" value="InterPro"/>
</dbReference>
<dbReference type="Proteomes" id="UP000451471">
    <property type="component" value="Unassembled WGS sequence"/>
</dbReference>
<accession>A0A6B0GQB9</accession>
<dbReference type="PROSITE" id="PS50893">
    <property type="entry name" value="ABC_TRANSPORTER_2"/>
    <property type="match status" value="1"/>
</dbReference>
<dbReference type="InterPro" id="IPR013563">
    <property type="entry name" value="Oligopep_ABC_C"/>
</dbReference>
<dbReference type="EMBL" id="WSZK01000011">
    <property type="protein sequence ID" value="MWG33858.1"/>
    <property type="molecule type" value="Genomic_DNA"/>
</dbReference>
<dbReference type="PANTHER" id="PTHR43776">
    <property type="entry name" value="TRANSPORT ATP-BINDING PROTEIN"/>
    <property type="match status" value="1"/>
</dbReference>
<dbReference type="PROSITE" id="PS00211">
    <property type="entry name" value="ABC_TRANSPORTER_1"/>
    <property type="match status" value="1"/>
</dbReference>
<dbReference type="SMART" id="SM00382">
    <property type="entry name" value="AAA"/>
    <property type="match status" value="1"/>
</dbReference>
<comment type="caution">
    <text evidence="5">The sequence shown here is derived from an EMBL/GenBank/DDBJ whole genome shotgun (WGS) entry which is preliminary data.</text>
</comment>
<dbReference type="Gene3D" id="3.40.50.300">
    <property type="entry name" value="P-loop containing nucleotide triphosphate hydrolases"/>
    <property type="match status" value="1"/>
</dbReference>
<reference evidence="5 6" key="1">
    <citation type="submission" date="2019-12" db="EMBL/GenBank/DDBJ databases">
        <title>Halocatena pleomorpha gen. nov. sp. nov., an extremely halophilic archaeon of family Halobacteriaceae isolated from saltpan soil.</title>
        <authorList>
            <person name="Pal Y."/>
            <person name="Verma A."/>
            <person name="Krishnamurthi S."/>
            <person name="Kumar P."/>
        </authorList>
    </citation>
    <scope>NUCLEOTIDE SEQUENCE [LARGE SCALE GENOMIC DNA]</scope>
    <source>
        <strain evidence="5 6">JCM 16495</strain>
    </source>
</reference>
<evidence type="ECO:0000256" key="2">
    <source>
        <dbReference type="ARBA" id="ARBA00022741"/>
    </source>
</evidence>
<dbReference type="GO" id="GO:0055085">
    <property type="term" value="P:transmembrane transport"/>
    <property type="evidence" value="ECO:0007669"/>
    <property type="project" value="UniProtKB-ARBA"/>
</dbReference>
<dbReference type="InterPro" id="IPR050319">
    <property type="entry name" value="ABC_transp_ATP-bind"/>
</dbReference>
<evidence type="ECO:0000256" key="1">
    <source>
        <dbReference type="ARBA" id="ARBA00022448"/>
    </source>
</evidence>
<evidence type="ECO:0000256" key="3">
    <source>
        <dbReference type="ARBA" id="ARBA00022840"/>
    </source>
</evidence>
<dbReference type="InterPro" id="IPR027417">
    <property type="entry name" value="P-loop_NTPase"/>
</dbReference>
<dbReference type="InterPro" id="IPR017871">
    <property type="entry name" value="ABC_transporter-like_CS"/>
</dbReference>
<sequence>MSGSDEAVLSLEDVEVHFESNGGGLFGLFSEAETVRAVDGVSLDISSNQVVALVGESGCGKTTLGKTAIGLQEPTGGSVKYRGQDIREAREGRGDVTIPYDEIRRALQIIHQDPGSSLNPNTKVMAVLETPLKRWQTDLSREDRRARILGMLERVGMSPPQDYAGRYPHQLSGGEKQRVALVRALLMNPDVILADEAISALDVSLRIEMMDLFLELQDEFGTSFLAISHDLSNANYLAEKADGLIGVMYLGKLVEIGPAKRIIHDPKHPYTKALRWATPDLHPEEAATEMPMRKIDIPDPKNPPSGCRFHTRCPEVIAPDDVDIAQETFIEVMTYREQLADGEIDPEEVWAEVDPEAGTEAFVAHLFDALFETSLSGANRATVRESFEALAEEDHDHARAVLRERFESVCETTIPEPRETADDHPVACHLYDEGAAFDAPDRTAGDAAADD</sequence>
<gene>
    <name evidence="5" type="ORF">GQS65_05005</name>
</gene>
<dbReference type="SUPFAM" id="SSF52540">
    <property type="entry name" value="P-loop containing nucleoside triphosphate hydrolases"/>
    <property type="match status" value="1"/>
</dbReference>
<evidence type="ECO:0000313" key="6">
    <source>
        <dbReference type="Proteomes" id="UP000451471"/>
    </source>
</evidence>
<dbReference type="AlphaFoldDB" id="A0A6B0GQB9"/>
<name>A0A6B0GQB9_9EURY</name>
<dbReference type="CDD" id="cd03257">
    <property type="entry name" value="ABC_NikE_OppD_transporters"/>
    <property type="match status" value="1"/>
</dbReference>
<dbReference type="Pfam" id="PF08352">
    <property type="entry name" value="oligo_HPY"/>
    <property type="match status" value="1"/>
</dbReference>
<dbReference type="GO" id="GO:0005524">
    <property type="term" value="F:ATP binding"/>
    <property type="evidence" value="ECO:0007669"/>
    <property type="project" value="UniProtKB-KW"/>
</dbReference>
<keyword evidence="2" id="KW-0547">Nucleotide-binding</keyword>
<dbReference type="InterPro" id="IPR003439">
    <property type="entry name" value="ABC_transporter-like_ATP-bd"/>
</dbReference>
<dbReference type="NCBIfam" id="TIGR01727">
    <property type="entry name" value="oligo_HPY"/>
    <property type="match status" value="1"/>
</dbReference>
<feature type="domain" description="ABC transporter" evidence="4">
    <location>
        <begin position="9"/>
        <end position="275"/>
    </location>
</feature>
<evidence type="ECO:0000259" key="4">
    <source>
        <dbReference type="PROSITE" id="PS50893"/>
    </source>
</evidence>
<dbReference type="PANTHER" id="PTHR43776:SF8">
    <property type="entry name" value="ABC TRANSPORTER, ATP-BINDING PROTEIN"/>
    <property type="match status" value="1"/>
</dbReference>